<dbReference type="OrthoDB" id="79252at2759"/>
<accession>A0A8S0SS85</accession>
<dbReference type="SUPFAM" id="SSF46942">
    <property type="entry name" value="Elongation factor TFIIS domain 2"/>
    <property type="match status" value="1"/>
</dbReference>
<name>A0A8S0SS85_OLEEU</name>
<dbReference type="InterPro" id="IPR036575">
    <property type="entry name" value="TFIIS_cen_dom_sf"/>
</dbReference>
<dbReference type="Pfam" id="PF07500">
    <property type="entry name" value="TFIIS_M"/>
    <property type="match status" value="1"/>
</dbReference>
<proteinExistence type="predicted"/>
<dbReference type="AlphaFoldDB" id="A0A8S0SS85"/>
<dbReference type="PROSITE" id="PS51321">
    <property type="entry name" value="TFIIS_CENTRAL"/>
    <property type="match status" value="1"/>
</dbReference>
<reference evidence="2 3" key="1">
    <citation type="submission" date="2019-12" db="EMBL/GenBank/DDBJ databases">
        <authorList>
            <person name="Alioto T."/>
            <person name="Alioto T."/>
            <person name="Gomez Garrido J."/>
        </authorList>
    </citation>
    <scope>NUCLEOTIDE SEQUENCE [LARGE SCALE GENOMIC DNA]</scope>
</reference>
<dbReference type="GO" id="GO:0006351">
    <property type="term" value="P:DNA-templated transcription"/>
    <property type="evidence" value="ECO:0007669"/>
    <property type="project" value="InterPro"/>
</dbReference>
<feature type="domain" description="TFIIS central" evidence="1">
    <location>
        <begin position="81"/>
        <end position="162"/>
    </location>
</feature>
<comment type="caution">
    <text evidence="2">The sequence shown here is derived from an EMBL/GenBank/DDBJ whole genome shotgun (WGS) entry which is preliminary data.</text>
</comment>
<dbReference type="Gramene" id="OE9A087404T1">
    <property type="protein sequence ID" value="OE9A087404C1"/>
    <property type="gene ID" value="OE9A087404"/>
</dbReference>
<evidence type="ECO:0000313" key="2">
    <source>
        <dbReference type="EMBL" id="CAA2994125.1"/>
    </source>
</evidence>
<keyword evidence="3" id="KW-1185">Reference proteome</keyword>
<dbReference type="PANTHER" id="PTHR46871">
    <property type="entry name" value="BROMO-ADJACENT HOMOLOGY (BAH) DOMAIN-CONTAINING PROTEIN"/>
    <property type="match status" value="1"/>
</dbReference>
<gene>
    <name evidence="2" type="ORF">OLEA9_A087404</name>
</gene>
<sequence>MKVLVDLIKRLEPKLQGALLLVHRSIMPSYQIIRYSLEKSSGTGGWKSYYKQFNLCALQWKANRMMGMKKTAGDKSGSSNYVNRSHEKTPNGDVSFHWPDAAVPAIASLEKAGHDALSSDYHKYNQKMRQLRFNLKNNAVLARRFLTGELEPPRISNMSPNE</sequence>
<dbReference type="PANTHER" id="PTHR46871:SF1">
    <property type="entry name" value="BROMO-ADJACENT HOMOLOGY (BAH) DOMAIN-CONTAINING PROTEIN"/>
    <property type="match status" value="1"/>
</dbReference>
<organism evidence="2 3">
    <name type="scientific">Olea europaea subsp. europaea</name>
    <dbReference type="NCBI Taxonomy" id="158383"/>
    <lineage>
        <taxon>Eukaryota</taxon>
        <taxon>Viridiplantae</taxon>
        <taxon>Streptophyta</taxon>
        <taxon>Embryophyta</taxon>
        <taxon>Tracheophyta</taxon>
        <taxon>Spermatophyta</taxon>
        <taxon>Magnoliopsida</taxon>
        <taxon>eudicotyledons</taxon>
        <taxon>Gunneridae</taxon>
        <taxon>Pentapetalae</taxon>
        <taxon>asterids</taxon>
        <taxon>lamiids</taxon>
        <taxon>Lamiales</taxon>
        <taxon>Oleaceae</taxon>
        <taxon>Oleeae</taxon>
        <taxon>Olea</taxon>
    </lineage>
</organism>
<evidence type="ECO:0000313" key="3">
    <source>
        <dbReference type="Proteomes" id="UP000594638"/>
    </source>
</evidence>
<dbReference type="Gene3D" id="1.10.472.30">
    <property type="entry name" value="Transcription elongation factor S-II, central domain"/>
    <property type="match status" value="1"/>
</dbReference>
<protein>
    <submittedName>
        <fullName evidence="2">BAH domain</fullName>
    </submittedName>
</protein>
<evidence type="ECO:0000259" key="1">
    <source>
        <dbReference type="PROSITE" id="PS51321"/>
    </source>
</evidence>
<dbReference type="InterPro" id="IPR003618">
    <property type="entry name" value="TFIIS_cen_dom"/>
</dbReference>
<dbReference type="EMBL" id="CACTIH010005467">
    <property type="protein sequence ID" value="CAA2994125.1"/>
    <property type="molecule type" value="Genomic_DNA"/>
</dbReference>
<dbReference type="Proteomes" id="UP000594638">
    <property type="component" value="Unassembled WGS sequence"/>
</dbReference>